<comment type="caution">
    <text evidence="2">The sequence shown here is derived from an EMBL/GenBank/DDBJ whole genome shotgun (WGS) entry which is preliminary data.</text>
</comment>
<proteinExistence type="predicted"/>
<organism evidence="2 3">
    <name type="scientific">Echria macrotheca</name>
    <dbReference type="NCBI Taxonomy" id="438768"/>
    <lineage>
        <taxon>Eukaryota</taxon>
        <taxon>Fungi</taxon>
        <taxon>Dikarya</taxon>
        <taxon>Ascomycota</taxon>
        <taxon>Pezizomycotina</taxon>
        <taxon>Sordariomycetes</taxon>
        <taxon>Sordariomycetidae</taxon>
        <taxon>Sordariales</taxon>
        <taxon>Schizotheciaceae</taxon>
        <taxon>Echria</taxon>
    </lineage>
</organism>
<reference evidence="2" key="1">
    <citation type="submission" date="2023-06" db="EMBL/GenBank/DDBJ databases">
        <title>Genome-scale phylogeny and comparative genomics of the fungal order Sordariales.</title>
        <authorList>
            <consortium name="Lawrence Berkeley National Laboratory"/>
            <person name="Hensen N."/>
            <person name="Bonometti L."/>
            <person name="Westerberg I."/>
            <person name="Brannstrom I.O."/>
            <person name="Guillou S."/>
            <person name="Cros-Aarteil S."/>
            <person name="Calhoun S."/>
            <person name="Haridas S."/>
            <person name="Kuo A."/>
            <person name="Mondo S."/>
            <person name="Pangilinan J."/>
            <person name="Riley R."/>
            <person name="Labutti K."/>
            <person name="Andreopoulos B."/>
            <person name="Lipzen A."/>
            <person name="Chen C."/>
            <person name="Yanf M."/>
            <person name="Daum C."/>
            <person name="Ng V."/>
            <person name="Clum A."/>
            <person name="Steindorff A."/>
            <person name="Ohm R."/>
            <person name="Martin F."/>
            <person name="Silar P."/>
            <person name="Natvig D."/>
            <person name="Lalanne C."/>
            <person name="Gautier V."/>
            <person name="Ament-Velasquez S.L."/>
            <person name="Kruys A."/>
            <person name="Hutchinson M.I."/>
            <person name="Powell A.J."/>
            <person name="Barry K."/>
            <person name="Miller A.N."/>
            <person name="Grigoriev I.V."/>
            <person name="Debuchy R."/>
            <person name="Gladieux P."/>
            <person name="Thoren M.H."/>
            <person name="Johannesson H."/>
        </authorList>
    </citation>
    <scope>NUCLEOTIDE SEQUENCE</scope>
    <source>
        <strain evidence="2">PSN4</strain>
    </source>
</reference>
<feature type="compositionally biased region" description="Polar residues" evidence="1">
    <location>
        <begin position="1"/>
        <end position="20"/>
    </location>
</feature>
<protein>
    <submittedName>
        <fullName evidence="2">Uncharacterized protein</fullName>
    </submittedName>
</protein>
<gene>
    <name evidence="2" type="ORF">QBC47DRAFT_297147</name>
</gene>
<evidence type="ECO:0000313" key="3">
    <source>
        <dbReference type="Proteomes" id="UP001239445"/>
    </source>
</evidence>
<dbReference type="Proteomes" id="UP001239445">
    <property type="component" value="Unassembled WGS sequence"/>
</dbReference>
<dbReference type="AlphaFoldDB" id="A0AAJ0BEU0"/>
<dbReference type="EMBL" id="MU839831">
    <property type="protein sequence ID" value="KAK1756939.1"/>
    <property type="molecule type" value="Genomic_DNA"/>
</dbReference>
<sequence>MAGLSNSRHAPWRASTNVSRSAASTPPPPPLTITPALTGRDRGDIASAGAGVFAALELSRYTKIVRRLKWKLPFLAQAYNQAIDRIGRDPAAVTEAELMFKLDFFEYYMLVERALVHLLGVFGINVPRGPNSPGGETASGRGGLSASLWKSKYSGTRRQQAAEHRYHANVLETLDDRQNPLHAVLGTGEVRRQLGRAKDLRNRWKTAGDDDDHHHQSTVAAPLDTYDLKRILDAIFEGFDAAFLVAEQFVRGEVAGDVEMDLVGADPVGAVDWAATEEEQWEFMVDAMDWEAV</sequence>
<evidence type="ECO:0000256" key="1">
    <source>
        <dbReference type="SAM" id="MobiDB-lite"/>
    </source>
</evidence>
<evidence type="ECO:0000313" key="2">
    <source>
        <dbReference type="EMBL" id="KAK1756939.1"/>
    </source>
</evidence>
<name>A0AAJ0BEU0_9PEZI</name>
<feature type="region of interest" description="Disordered" evidence="1">
    <location>
        <begin position="1"/>
        <end position="39"/>
    </location>
</feature>
<accession>A0AAJ0BEU0</accession>
<keyword evidence="3" id="KW-1185">Reference proteome</keyword>